<protein>
    <submittedName>
        <fullName evidence="1">Uncharacterized protein</fullName>
    </submittedName>
</protein>
<dbReference type="EMBL" id="JASBWS010000045">
    <property type="protein sequence ID" value="KAJ9105938.1"/>
    <property type="molecule type" value="Genomic_DNA"/>
</dbReference>
<evidence type="ECO:0000313" key="2">
    <source>
        <dbReference type="Proteomes" id="UP001230649"/>
    </source>
</evidence>
<reference evidence="1" key="1">
    <citation type="submission" date="2023-04" db="EMBL/GenBank/DDBJ databases">
        <title>Draft Genome sequencing of Naganishia species isolated from polar environments using Oxford Nanopore Technology.</title>
        <authorList>
            <person name="Leo P."/>
            <person name="Venkateswaran K."/>
        </authorList>
    </citation>
    <scope>NUCLEOTIDE SEQUENCE</scope>
    <source>
        <strain evidence="1">MNA-CCFEE 5262</strain>
    </source>
</reference>
<dbReference type="Proteomes" id="UP001230649">
    <property type="component" value="Unassembled WGS sequence"/>
</dbReference>
<gene>
    <name evidence="1" type="ORF">QFC20_004176</name>
</gene>
<organism evidence="1 2">
    <name type="scientific">Naganishia adeliensis</name>
    <dbReference type="NCBI Taxonomy" id="92952"/>
    <lineage>
        <taxon>Eukaryota</taxon>
        <taxon>Fungi</taxon>
        <taxon>Dikarya</taxon>
        <taxon>Basidiomycota</taxon>
        <taxon>Agaricomycotina</taxon>
        <taxon>Tremellomycetes</taxon>
        <taxon>Filobasidiales</taxon>
        <taxon>Filobasidiaceae</taxon>
        <taxon>Naganishia</taxon>
    </lineage>
</organism>
<sequence length="1617" mass="179551">MSWAATYNNVVWTTAKSIHLHKPAHQPFCYSTEGYRPFSSLRVFDFSPCFEAVAVLPVPLVGLLLCGAIDLAYIRRKGPKKHREGGSARRMWAKTVLLIIALVFALLNVILMLISLPHRLSNVFMLPSILHFLAMPMLLVLSHLNHQRSLRSSSVVLIFWPIYLSAAAVVLRSRINIVALGQQPTSGGFGRSDALGWTTFAMYMASMTFGAIAWLIECWGPDNGGIALYSTTDYSGAKGKDRKHSRRSLSRIRSSSSASAHGNGAKNGYEPVYSDEADIPREVDEDRLDGQGESSADKGIEEKLFMEDSESPVLRANIYNRLTFGWLTRECSASPWQTMSDADSPQAMMQLGAKRYIEEDDMWPLPSSDSAEALNERLESAWVDQRNKVEAGKKKRASLTIALVKAYGGPYLVAGVMKAVYDCLSFLQPQLLRLLLDFVQSYETTDENGQSRRQEPIRGFAIATAMFISANLATFLLHQYFDRCFATTMRIRGGLVTLIYKKSLVLSNGEKGGRTTGDITNLQSVDATRVGDLTQYLHIAWSGPLQIILAFISLYRLIGWQSFVGVAIMVISLPINTVILRYLKDLQKEQMGNKDARTRLMNEILTNIRSIKLYGWEEAFSQKVYQVRNNRELKMLRKIGIFNAFSFFFWSSTPFLVAFATFSTFALTSKTPLTAEKIFPAISLFQLLSFPLTVFSNIVSSIIERMEDFLNGEELQADARQVEPAVAADVSLDRKAEMVTIQNGEFRWLSTAPEPTLRDINLSIKKGELMTVLGRLIYEKNSFYEKVLDACALRPDLAIFAEGDATQVGEKGVSLSGGQRARIALARAVYARADLYLLDDPLSAVDAHVGKHIFDNVLGPDGLLRSKARILCTNAITWLEQSDEIIMMRQGSILERNTYASAMRNTDSDLYKLITGLGKQSNENDESSEQDQSVQDLVDMSEQDPSGEERRSEIDDAQAGIPLTNRRESVATMRRASMLSLRRSKIEAVRELKEDSRPKEHAEKGQVKRAVYAEYIKAASRIGVTAFLLCVALSQATSILGNVVLRYWGKKNSEMHQNVSTGKYLLAYGVVGLSSSFLSVAATILLWVYCAIRCSRELHDRSFAALMRSPMSFFETVPMGRVLNIFTRDIFVVDEVLVRVFRCVWSLANEVQSDPAKTRILAFVSAFFRTLASVIGTLAVIAFGAPVVLLMVIPLGFAYRVIMRYYLATSRELKRLDAVSRSPVFAWFGETLSGVSTIRAYGQQARFIANNEARLDRNMACYMPAQSVNRWLAVRLESLGSCLMFAAALTSVVAMLVSKRLDAGLVGLTMSYVISVTGSLNWAVRSASEVEQNIISPVRVERVLGYTHLPSEAPAESQPDEKPAPSWPEHGSIEFQHYSARYRPELDLCLRDISVTIKGGEKIGICGRTGAGKSSTTLALFRIIEAAEGKILIDGVDISTLGLHDLRTKLSIIPQTPELFEGSLRMNIDPLENHSDSELWNALEKSHLKEFVSEKLPGGLDAEISEAGSNLSSGQRQLVCFARALLRKTKILILDEATSSIDLETDEAVQAILREDDFKGVTTLTIAHRINTIMDSDRVLVLDQGKVAEFDSPANLIARPDSIFASLVQQAGLGNTE</sequence>
<comment type="caution">
    <text evidence="1">The sequence shown here is derived from an EMBL/GenBank/DDBJ whole genome shotgun (WGS) entry which is preliminary data.</text>
</comment>
<proteinExistence type="predicted"/>
<keyword evidence="2" id="KW-1185">Reference proteome</keyword>
<accession>A0ACC2W2L8</accession>
<evidence type="ECO:0000313" key="1">
    <source>
        <dbReference type="EMBL" id="KAJ9105938.1"/>
    </source>
</evidence>
<name>A0ACC2W2L8_9TREE</name>